<dbReference type="EMBL" id="CP001736">
    <property type="protein sequence ID" value="ADB34336.1"/>
    <property type="molecule type" value="Genomic_DNA"/>
</dbReference>
<reference evidence="4" key="1">
    <citation type="submission" date="2009-09" db="EMBL/GenBank/DDBJ databases">
        <title>The complete genome of Kribbella flavida DSM 17836.</title>
        <authorList>
            <consortium name="US DOE Joint Genome Institute (JGI-PGF)"/>
            <person name="Lucas S."/>
            <person name="Copeland A."/>
            <person name="Lapidus A."/>
            <person name="Glavina del Rio T."/>
            <person name="Dalin E."/>
            <person name="Tice H."/>
            <person name="Bruce D."/>
            <person name="Goodwin L."/>
            <person name="Pitluck S."/>
            <person name="Kyrpides N."/>
            <person name="Mavromatis K."/>
            <person name="Ivanova N."/>
            <person name="Saunders E."/>
            <person name="Brettin T."/>
            <person name="Detter J.C."/>
            <person name="Han C."/>
            <person name="Larimer F."/>
            <person name="Land M."/>
            <person name="Hauser L."/>
            <person name="Markowitz V."/>
            <person name="Cheng J.-F."/>
            <person name="Hugenholtz P."/>
            <person name="Woyke T."/>
            <person name="Wu D."/>
            <person name="Pukall R."/>
            <person name="Klenk H.-P."/>
            <person name="Eisen J.A."/>
        </authorList>
    </citation>
    <scope>NUCLEOTIDE SEQUENCE [LARGE SCALE GENOMIC DNA]</scope>
    <source>
        <strain evidence="4">DSM 17836 / JCM 10339 / NBRC 14399</strain>
    </source>
</reference>
<keyword evidence="2" id="KW-1133">Transmembrane helix</keyword>
<dbReference type="Proteomes" id="UP000007967">
    <property type="component" value="Chromosome"/>
</dbReference>
<dbReference type="OrthoDB" id="9930331at2"/>
<reference evidence="3 4" key="2">
    <citation type="journal article" date="2010" name="Stand. Genomic Sci.">
        <title>Complete genome sequence of Kribbella flavida type strain (IFO 14399).</title>
        <authorList>
            <person name="Pukall R."/>
            <person name="Lapidus A."/>
            <person name="Glavina Del Rio T."/>
            <person name="Copeland A."/>
            <person name="Tice H."/>
            <person name="Cheng J.-F."/>
            <person name="Lucas S."/>
            <person name="Chen F."/>
            <person name="Nolan M."/>
            <person name="LaButti K."/>
            <person name="Pati A."/>
            <person name="Ivanova N."/>
            <person name="Mavrommatis K."/>
            <person name="Mikhailova N."/>
            <person name="Pitluck S."/>
            <person name="Bruce D."/>
            <person name="Goodwin L."/>
            <person name="Land M."/>
            <person name="Hauser L."/>
            <person name="Chang Y.-J."/>
            <person name="Jeffries C.D."/>
            <person name="Chen A."/>
            <person name="Palaniappan K."/>
            <person name="Chain P."/>
            <person name="Rohde M."/>
            <person name="Goeker M."/>
            <person name="Bristow J."/>
            <person name="Eisen J.A."/>
            <person name="Markowitz V."/>
            <person name="Hugenholtz P."/>
            <person name="Kyrpides N.C."/>
            <person name="Klenk H.-P."/>
            <person name="Brettin T."/>
        </authorList>
    </citation>
    <scope>NUCLEOTIDE SEQUENCE [LARGE SCALE GENOMIC DNA]</scope>
    <source>
        <strain evidence="4">DSM 17836 / JCM 10339 / NBRC 14399</strain>
    </source>
</reference>
<keyword evidence="2" id="KW-0812">Transmembrane</keyword>
<protein>
    <submittedName>
        <fullName evidence="3">Uncharacterized protein</fullName>
    </submittedName>
</protein>
<keyword evidence="4" id="KW-1185">Reference proteome</keyword>
<feature type="transmembrane region" description="Helical" evidence="2">
    <location>
        <begin position="37"/>
        <end position="61"/>
    </location>
</feature>
<accession>D2PL81</accession>
<name>D2PL81_KRIFD</name>
<organism evidence="3 4">
    <name type="scientific">Kribbella flavida (strain DSM 17836 / JCM 10339 / NBRC 14399)</name>
    <dbReference type="NCBI Taxonomy" id="479435"/>
    <lineage>
        <taxon>Bacteria</taxon>
        <taxon>Bacillati</taxon>
        <taxon>Actinomycetota</taxon>
        <taxon>Actinomycetes</taxon>
        <taxon>Propionibacteriales</taxon>
        <taxon>Kribbellaceae</taxon>
        <taxon>Kribbella</taxon>
    </lineage>
</organism>
<dbReference type="RefSeq" id="WP_012922890.1">
    <property type="nucleotide sequence ID" value="NC_013729.1"/>
</dbReference>
<proteinExistence type="predicted"/>
<keyword evidence="2" id="KW-0472">Membrane</keyword>
<evidence type="ECO:0000313" key="3">
    <source>
        <dbReference type="EMBL" id="ADB34336.1"/>
    </source>
</evidence>
<dbReference type="STRING" id="479435.Kfla_5323"/>
<dbReference type="AlphaFoldDB" id="D2PL81"/>
<sequence length="64" mass="7103">MNTMPMDPQPDPSRPGQDESVNPPHRDDDPPKRERSAYLWLALIGLAVVAFVGLFLAYAVIVAR</sequence>
<feature type="region of interest" description="Disordered" evidence="1">
    <location>
        <begin position="1"/>
        <end position="32"/>
    </location>
</feature>
<dbReference type="HOGENOM" id="CLU_2861942_0_0_11"/>
<evidence type="ECO:0000256" key="2">
    <source>
        <dbReference type="SAM" id="Phobius"/>
    </source>
</evidence>
<evidence type="ECO:0000256" key="1">
    <source>
        <dbReference type="SAM" id="MobiDB-lite"/>
    </source>
</evidence>
<gene>
    <name evidence="3" type="ordered locus">Kfla_5323</name>
</gene>
<evidence type="ECO:0000313" key="4">
    <source>
        <dbReference type="Proteomes" id="UP000007967"/>
    </source>
</evidence>
<dbReference type="KEGG" id="kfl:Kfla_5323"/>